<dbReference type="AlphaFoldDB" id="A0A248K1J5"/>
<dbReference type="KEGG" id="nao:Y958_25630"/>
<sequence>MPLISNCTFANPQGAQIPAEPAPTAAPPLAPMQGDHVFGDVVGVVRNALSDIFGGGAVWPTRMANYSGMLAEVWNGLSSIDLGHANTGAPVVTRSGLPEQDQHAHMFGGYASRLRWHLAEVVCAGHAHGGEERRIGGVTTRWRGEVLHALDDVLRHLVDETALLAYIRAPNATRQAAPGIIVHRAIPLDEAITLAGRTAGPGQAQVQAILNRYQSLSGLLDGLMRRFEGPVKRLDPNTNGWTVLPTA</sequence>
<protein>
    <submittedName>
        <fullName evidence="1">Uncharacterized protein</fullName>
    </submittedName>
</protein>
<accession>A0A248K1J5</accession>
<organism evidence="1 2">
    <name type="scientific">Nitrospirillum viridazoti CBAmc</name>
    <dbReference type="NCBI Taxonomy" id="1441467"/>
    <lineage>
        <taxon>Bacteria</taxon>
        <taxon>Pseudomonadati</taxon>
        <taxon>Pseudomonadota</taxon>
        <taxon>Alphaproteobacteria</taxon>
        <taxon>Rhodospirillales</taxon>
        <taxon>Azospirillaceae</taxon>
        <taxon>Nitrospirillum</taxon>
        <taxon>Nitrospirillum viridazoti</taxon>
    </lineage>
</organism>
<gene>
    <name evidence="1" type="ORF">Y958_25630</name>
</gene>
<evidence type="ECO:0000313" key="2">
    <source>
        <dbReference type="Proteomes" id="UP000197153"/>
    </source>
</evidence>
<evidence type="ECO:0000313" key="1">
    <source>
        <dbReference type="EMBL" id="ASG24288.1"/>
    </source>
</evidence>
<dbReference type="EMBL" id="CP022112">
    <property type="protein sequence ID" value="ASG24288.1"/>
    <property type="molecule type" value="Genomic_DNA"/>
</dbReference>
<name>A0A248K1J5_9PROT</name>
<proteinExistence type="predicted"/>
<dbReference type="RefSeq" id="WP_088874724.1">
    <property type="nucleotide sequence ID" value="NZ_CP022112.1"/>
</dbReference>
<dbReference type="Proteomes" id="UP000197153">
    <property type="component" value="Chromosome 3"/>
</dbReference>
<reference evidence="1 2" key="1">
    <citation type="submission" date="2017-06" db="EMBL/GenBank/DDBJ databases">
        <title>Complete genome sequence of Nitrospirillum amazonense strain CBAmC, an endophytic nitrogen-fixing and plant growth-promoting bacterium, isolated from sugarcane.</title>
        <authorList>
            <person name="Schwab S."/>
            <person name="dos Santos Teixeira K.R."/>
            <person name="Simoes Araujo J.L."/>
            <person name="Soares Vidal M."/>
            <person name="Borges de Freitas H.R."/>
            <person name="Rivello Crivelaro A.L."/>
            <person name="Bueno de Camargo Nunes A."/>
            <person name="dos Santos C.M."/>
            <person name="Palmeira da Silva Rosa D."/>
            <person name="da Silva Padilha D."/>
            <person name="da Silva E."/>
            <person name="Araujo Terra L."/>
            <person name="Soares Mendes V."/>
            <person name="Farinelli L."/>
            <person name="Magalhaes Cruz L."/>
            <person name="Baldani J.I."/>
        </authorList>
    </citation>
    <scope>NUCLEOTIDE SEQUENCE [LARGE SCALE GENOMIC DNA]</scope>
    <source>
        <strain evidence="1 2">CBAmC</strain>
    </source>
</reference>
<keyword evidence="2" id="KW-1185">Reference proteome</keyword>